<gene>
    <name evidence="4" type="ORF">GBAR_LOCUS22275</name>
</gene>
<dbReference type="GO" id="GO:0016787">
    <property type="term" value="F:hydrolase activity"/>
    <property type="evidence" value="ECO:0007669"/>
    <property type="project" value="UniProtKB-KW"/>
</dbReference>
<organism evidence="4 5">
    <name type="scientific">Geodia barretti</name>
    <name type="common">Barrett's horny sponge</name>
    <dbReference type="NCBI Taxonomy" id="519541"/>
    <lineage>
        <taxon>Eukaryota</taxon>
        <taxon>Metazoa</taxon>
        <taxon>Porifera</taxon>
        <taxon>Demospongiae</taxon>
        <taxon>Heteroscleromorpha</taxon>
        <taxon>Tetractinellida</taxon>
        <taxon>Astrophorina</taxon>
        <taxon>Geodiidae</taxon>
        <taxon>Geodia</taxon>
    </lineage>
</organism>
<reference evidence="4" key="1">
    <citation type="submission" date="2023-03" db="EMBL/GenBank/DDBJ databases">
        <authorList>
            <person name="Steffen K."/>
            <person name="Cardenas P."/>
        </authorList>
    </citation>
    <scope>NUCLEOTIDE SEQUENCE</scope>
</reference>
<evidence type="ECO:0000256" key="2">
    <source>
        <dbReference type="ARBA" id="ARBA00022801"/>
    </source>
</evidence>
<dbReference type="EMBL" id="CASHTH010003070">
    <property type="protein sequence ID" value="CAI8039939.1"/>
    <property type="molecule type" value="Genomic_DNA"/>
</dbReference>
<dbReference type="Proteomes" id="UP001174909">
    <property type="component" value="Unassembled WGS sequence"/>
</dbReference>
<dbReference type="InterPro" id="IPR050955">
    <property type="entry name" value="Plant_Biomass_Hydrol_Est"/>
</dbReference>
<keyword evidence="5" id="KW-1185">Reference proteome</keyword>
<dbReference type="PANTHER" id="PTHR43037:SF5">
    <property type="entry name" value="FERULOYL ESTERASE"/>
    <property type="match status" value="1"/>
</dbReference>
<keyword evidence="2" id="KW-0378">Hydrolase</keyword>
<evidence type="ECO:0000259" key="3">
    <source>
        <dbReference type="Pfam" id="PF02230"/>
    </source>
</evidence>
<dbReference type="PANTHER" id="PTHR43037">
    <property type="entry name" value="UNNAMED PRODUCT-RELATED"/>
    <property type="match status" value="1"/>
</dbReference>
<keyword evidence="1" id="KW-0732">Signal</keyword>
<evidence type="ECO:0000313" key="4">
    <source>
        <dbReference type="EMBL" id="CAI8039939.1"/>
    </source>
</evidence>
<dbReference type="SUPFAM" id="SSF53474">
    <property type="entry name" value="alpha/beta-Hydrolases"/>
    <property type="match status" value="1"/>
</dbReference>
<dbReference type="Gene3D" id="3.40.50.1820">
    <property type="entry name" value="alpha/beta hydrolase"/>
    <property type="match status" value="1"/>
</dbReference>
<dbReference type="InterPro" id="IPR003140">
    <property type="entry name" value="PLipase/COase/thioEstase"/>
</dbReference>
<dbReference type="Pfam" id="PF02230">
    <property type="entry name" value="Abhydrolase_2"/>
    <property type="match status" value="1"/>
</dbReference>
<evidence type="ECO:0000313" key="5">
    <source>
        <dbReference type="Proteomes" id="UP001174909"/>
    </source>
</evidence>
<name>A0AA35X0T0_GEOBA</name>
<evidence type="ECO:0000256" key="1">
    <source>
        <dbReference type="ARBA" id="ARBA00022729"/>
    </source>
</evidence>
<sequence length="235" mass="26523">MHAEQRRVADDGLNYLVIFPDDYDADASYPLVVMLHGFGANMQDLAGLAPSINRKGYVYVCPNAPIPFELAPGMTGYGWHPPRGQATDEHFNQAESLLDAFFTEALNEFRAEESRAVLLGFSQGGGMTYRMGLERPDKFVALVALSASLPDPEILRPRLPDHREQPVFVAHGLHDQMVSMDSARRTREFLDAENYNLSYHEYNMGHEIPAEVLRDMVPWMEALLPPLVEETDRIF</sequence>
<dbReference type="AlphaFoldDB" id="A0AA35X0T0"/>
<proteinExistence type="predicted"/>
<protein>
    <submittedName>
        <fullName evidence="4">Acyl-protein thioesterase 1</fullName>
    </submittedName>
</protein>
<accession>A0AA35X0T0</accession>
<feature type="domain" description="Phospholipase/carboxylesterase/thioesterase" evidence="3">
    <location>
        <begin position="27"/>
        <end position="220"/>
    </location>
</feature>
<dbReference type="InterPro" id="IPR029058">
    <property type="entry name" value="AB_hydrolase_fold"/>
</dbReference>
<comment type="caution">
    <text evidence="4">The sequence shown here is derived from an EMBL/GenBank/DDBJ whole genome shotgun (WGS) entry which is preliminary data.</text>
</comment>